<comment type="caution">
    <text evidence="9">The sequence shown here is derived from an EMBL/GenBank/DDBJ whole genome shotgun (WGS) entry which is preliminary data.</text>
</comment>
<dbReference type="InterPro" id="IPR000515">
    <property type="entry name" value="MetI-like"/>
</dbReference>
<keyword evidence="4 7" id="KW-0812">Transmembrane</keyword>
<name>A0ABV9GPS9_9BACL</name>
<evidence type="ECO:0000313" key="9">
    <source>
        <dbReference type="EMBL" id="MFC4619993.1"/>
    </source>
</evidence>
<dbReference type="Gene3D" id="1.10.3720.10">
    <property type="entry name" value="MetI-like"/>
    <property type="match status" value="1"/>
</dbReference>
<dbReference type="CDD" id="cd06261">
    <property type="entry name" value="TM_PBP2"/>
    <property type="match status" value="1"/>
</dbReference>
<dbReference type="Pfam" id="PF00528">
    <property type="entry name" value="BPD_transp_1"/>
    <property type="match status" value="1"/>
</dbReference>
<evidence type="ECO:0000259" key="8">
    <source>
        <dbReference type="PROSITE" id="PS50928"/>
    </source>
</evidence>
<dbReference type="Proteomes" id="UP001596022">
    <property type="component" value="Unassembled WGS sequence"/>
</dbReference>
<feature type="transmembrane region" description="Helical" evidence="7">
    <location>
        <begin position="68"/>
        <end position="92"/>
    </location>
</feature>
<feature type="transmembrane region" description="Helical" evidence="7">
    <location>
        <begin position="12"/>
        <end position="34"/>
    </location>
</feature>
<evidence type="ECO:0000256" key="3">
    <source>
        <dbReference type="ARBA" id="ARBA00022475"/>
    </source>
</evidence>
<dbReference type="PANTHER" id="PTHR43744">
    <property type="entry name" value="ABC TRANSPORTER PERMEASE PROTEIN MG189-RELATED-RELATED"/>
    <property type="match status" value="1"/>
</dbReference>
<keyword evidence="3" id="KW-1003">Cell membrane</keyword>
<accession>A0ABV9GPS9</accession>
<evidence type="ECO:0000256" key="7">
    <source>
        <dbReference type="RuleBase" id="RU363032"/>
    </source>
</evidence>
<dbReference type="SUPFAM" id="SSF161098">
    <property type="entry name" value="MetI-like"/>
    <property type="match status" value="1"/>
</dbReference>
<evidence type="ECO:0000256" key="2">
    <source>
        <dbReference type="ARBA" id="ARBA00022448"/>
    </source>
</evidence>
<sequence length="274" mass="31753">MVIRWLSKGITYLVLCFFAFLFLYPIFLMVVSSLKTKMEIWTHPLAFPSRLSLENFKEVWERVQFSDYIWNSVIVTGVSVLCILFIASLAGFYLSRYPFKWNKFFLFFFMIGLMLPMKLAILPLYMIMMKLYLLDTLLSLIVIYIAHGMPLAIFIFYAFFRTVPKDLEQSAKLDGCSDFQVYYKIILPLMKPALATVGIVNLISIWNDFFYPLIFIRDESLKTIPLGMQTLFGEYTTDWNLLFAGLTLASLPMIIAFLFASRQFVEGLTTGAVK</sequence>
<evidence type="ECO:0000256" key="6">
    <source>
        <dbReference type="ARBA" id="ARBA00023136"/>
    </source>
</evidence>
<comment type="subcellular location">
    <subcellularLocation>
        <location evidence="1 7">Cell membrane</location>
        <topology evidence="1 7">Multi-pass membrane protein</topology>
    </subcellularLocation>
</comment>
<dbReference type="EMBL" id="JBHSFW010000014">
    <property type="protein sequence ID" value="MFC4619993.1"/>
    <property type="molecule type" value="Genomic_DNA"/>
</dbReference>
<keyword evidence="2 7" id="KW-0813">Transport</keyword>
<comment type="similarity">
    <text evidence="7">Belongs to the binding-protein-dependent transport system permease family.</text>
</comment>
<feature type="transmembrane region" description="Helical" evidence="7">
    <location>
        <begin position="241"/>
        <end position="260"/>
    </location>
</feature>
<gene>
    <name evidence="9" type="ORF">ACFO4N_14865</name>
</gene>
<proteinExistence type="inferred from homology"/>
<evidence type="ECO:0000313" key="10">
    <source>
        <dbReference type="Proteomes" id="UP001596022"/>
    </source>
</evidence>
<keyword evidence="10" id="KW-1185">Reference proteome</keyword>
<keyword evidence="5 7" id="KW-1133">Transmembrane helix</keyword>
<dbReference type="PANTHER" id="PTHR43744:SF8">
    <property type="entry name" value="SN-GLYCEROL-3-PHOSPHATE TRANSPORT SYSTEM PERMEASE PROTEIN UGPE"/>
    <property type="match status" value="1"/>
</dbReference>
<feature type="domain" description="ABC transmembrane type-1" evidence="8">
    <location>
        <begin position="69"/>
        <end position="260"/>
    </location>
</feature>
<reference evidence="10" key="1">
    <citation type="journal article" date="2019" name="Int. J. Syst. Evol. Microbiol.">
        <title>The Global Catalogue of Microorganisms (GCM) 10K type strain sequencing project: providing services to taxonomists for standard genome sequencing and annotation.</title>
        <authorList>
            <consortium name="The Broad Institute Genomics Platform"/>
            <consortium name="The Broad Institute Genome Sequencing Center for Infectious Disease"/>
            <person name="Wu L."/>
            <person name="Ma J."/>
        </authorList>
    </citation>
    <scope>NUCLEOTIDE SEQUENCE [LARGE SCALE GENOMIC DNA]</scope>
    <source>
        <strain evidence="10">CGMCC 1.16306</strain>
    </source>
</reference>
<feature type="transmembrane region" description="Helical" evidence="7">
    <location>
        <begin position="104"/>
        <end position="125"/>
    </location>
</feature>
<dbReference type="InterPro" id="IPR035906">
    <property type="entry name" value="MetI-like_sf"/>
</dbReference>
<organism evidence="9 10">
    <name type="scientific">Camelliibacillus cellulosilyticus</name>
    <dbReference type="NCBI Taxonomy" id="2174486"/>
    <lineage>
        <taxon>Bacteria</taxon>
        <taxon>Bacillati</taxon>
        <taxon>Bacillota</taxon>
        <taxon>Bacilli</taxon>
        <taxon>Bacillales</taxon>
        <taxon>Sporolactobacillaceae</taxon>
        <taxon>Camelliibacillus</taxon>
    </lineage>
</organism>
<evidence type="ECO:0000256" key="4">
    <source>
        <dbReference type="ARBA" id="ARBA00022692"/>
    </source>
</evidence>
<feature type="transmembrane region" description="Helical" evidence="7">
    <location>
        <begin position="137"/>
        <end position="160"/>
    </location>
</feature>
<feature type="transmembrane region" description="Helical" evidence="7">
    <location>
        <begin position="181"/>
        <end position="206"/>
    </location>
</feature>
<evidence type="ECO:0000256" key="5">
    <source>
        <dbReference type="ARBA" id="ARBA00022989"/>
    </source>
</evidence>
<protein>
    <submittedName>
        <fullName evidence="9">Carbohydrate ABC transporter permease</fullName>
    </submittedName>
</protein>
<dbReference type="RefSeq" id="WP_376847081.1">
    <property type="nucleotide sequence ID" value="NZ_JBHSFW010000014.1"/>
</dbReference>
<dbReference type="PROSITE" id="PS50928">
    <property type="entry name" value="ABC_TM1"/>
    <property type="match status" value="1"/>
</dbReference>
<keyword evidence="6 7" id="KW-0472">Membrane</keyword>
<evidence type="ECO:0000256" key="1">
    <source>
        <dbReference type="ARBA" id="ARBA00004651"/>
    </source>
</evidence>